<evidence type="ECO:0000256" key="2">
    <source>
        <dbReference type="ARBA" id="ARBA00022679"/>
    </source>
</evidence>
<dbReference type="Gene3D" id="3.40.50.150">
    <property type="entry name" value="Vaccinia Virus protein VP39"/>
    <property type="match status" value="2"/>
</dbReference>
<gene>
    <name evidence="8" type="ORF">GTW58_03030</name>
</gene>
<dbReference type="SUPFAM" id="SSF53335">
    <property type="entry name" value="S-adenosyl-L-methionine-dependent methyltransferases"/>
    <property type="match status" value="1"/>
</dbReference>
<evidence type="ECO:0000313" key="9">
    <source>
        <dbReference type="Proteomes" id="UP000521379"/>
    </source>
</evidence>
<dbReference type="Pfam" id="PF01135">
    <property type="entry name" value="PCMT"/>
    <property type="match status" value="1"/>
</dbReference>
<sequence length="488" mass="52393">MILTPHAWAHGGHTVARTDQGRVVFVRHADVGEQVRVRLTEHQPEAKFWRGDAVEVLTGSEHRREHHPWAAADAVLCASDGAQPVGGAELGHLSVSRQRQIKTQVLHELLGGIGGLRPEELEDLQPIVTSLPYEDPLGLQWRTRAHFAVNDDGVIAMHPHRSDHLVAVDDFPLMVPALRNLNLAQADLRGVVRVDVAAPSGEAGPLVLVTPPSAGDADLPERLQAGLVSHLQSVSPEASLVLGPAEGVRGEPAVLMRRGHTQERVGDLTWTVSAGGFWQIHRQAPSTLLPRISQAAGLEPGQTVLDLYSGAGLFTAALAQTVGESGRVVAVEGSPVTSADAAATFAELPHVDVERGEVERSLARIWPERVRAPRGRHGARSQGTQGSGGTRRRRSGSELRSSGNGKRPAVASPDVVVLDPPRAGAGKAVVDAIHALQPQRVVYLSCDPATLARDLARFRHHGWQIRSISGLDMYPNTHHLETLVTLTR</sequence>
<feature type="domain" description="TRAM" evidence="7">
    <location>
        <begin position="1"/>
        <end position="55"/>
    </location>
</feature>
<feature type="active site" evidence="5">
    <location>
        <position position="446"/>
    </location>
</feature>
<dbReference type="PANTHER" id="PTHR11061">
    <property type="entry name" value="RNA M5U METHYLTRANSFERASE"/>
    <property type="match status" value="1"/>
</dbReference>
<dbReference type="PROSITE" id="PS50926">
    <property type="entry name" value="TRAM"/>
    <property type="match status" value="1"/>
</dbReference>
<proteinExistence type="inferred from homology"/>
<comment type="caution">
    <text evidence="8">The sequence shown here is derived from an EMBL/GenBank/DDBJ whole genome shotgun (WGS) entry which is preliminary data.</text>
</comment>
<evidence type="ECO:0000256" key="4">
    <source>
        <dbReference type="PROSITE-ProRule" id="PRU01024"/>
    </source>
</evidence>
<dbReference type="Proteomes" id="UP000521379">
    <property type="component" value="Unassembled WGS sequence"/>
</dbReference>
<evidence type="ECO:0000259" key="7">
    <source>
        <dbReference type="PROSITE" id="PS50926"/>
    </source>
</evidence>
<dbReference type="Pfam" id="PF05958">
    <property type="entry name" value="tRNA_U5-meth_tr"/>
    <property type="match status" value="1"/>
</dbReference>
<dbReference type="InterPro" id="IPR012340">
    <property type="entry name" value="NA-bd_OB-fold"/>
</dbReference>
<dbReference type="EMBL" id="JAAVUN010000003">
    <property type="protein sequence ID" value="NKE08939.1"/>
    <property type="molecule type" value="Genomic_DNA"/>
</dbReference>
<accession>A0A846TQ44</accession>
<comment type="similarity">
    <text evidence="4">Belongs to the class I-like SAM-binding methyltransferase superfamily. RNA M5U methyltransferase family.</text>
</comment>
<dbReference type="InterPro" id="IPR029063">
    <property type="entry name" value="SAM-dependent_MTases_sf"/>
</dbReference>
<dbReference type="InterPro" id="IPR010280">
    <property type="entry name" value="U5_MeTrfase_fam"/>
</dbReference>
<keyword evidence="2 4" id="KW-0808">Transferase</keyword>
<evidence type="ECO:0000256" key="3">
    <source>
        <dbReference type="ARBA" id="ARBA00022691"/>
    </source>
</evidence>
<dbReference type="Gene3D" id="2.40.50.140">
    <property type="entry name" value="Nucleic acid-binding proteins"/>
    <property type="match status" value="1"/>
</dbReference>
<dbReference type="Gene3D" id="2.40.50.1070">
    <property type="match status" value="1"/>
</dbReference>
<dbReference type="GO" id="GO:0070475">
    <property type="term" value="P:rRNA base methylation"/>
    <property type="evidence" value="ECO:0007669"/>
    <property type="project" value="TreeGrafter"/>
</dbReference>
<keyword evidence="9" id="KW-1185">Reference proteome</keyword>
<evidence type="ECO:0000313" key="8">
    <source>
        <dbReference type="EMBL" id="NKE08939.1"/>
    </source>
</evidence>
<evidence type="ECO:0000256" key="6">
    <source>
        <dbReference type="SAM" id="MobiDB-lite"/>
    </source>
</evidence>
<dbReference type="AlphaFoldDB" id="A0A846TQ44"/>
<dbReference type="PROSITE" id="PS01230">
    <property type="entry name" value="TRMA_1"/>
    <property type="match status" value="1"/>
</dbReference>
<feature type="region of interest" description="Disordered" evidence="6">
    <location>
        <begin position="369"/>
        <end position="413"/>
    </location>
</feature>
<evidence type="ECO:0000256" key="1">
    <source>
        <dbReference type="ARBA" id="ARBA00022603"/>
    </source>
</evidence>
<keyword evidence="3 4" id="KW-0949">S-adenosyl-L-methionine</keyword>
<feature type="binding site" evidence="4">
    <location>
        <position position="308"/>
    </location>
    <ligand>
        <name>S-adenosyl-L-methionine</name>
        <dbReference type="ChEBI" id="CHEBI:59789"/>
    </ligand>
</feature>
<feature type="binding site" evidence="4">
    <location>
        <position position="279"/>
    </location>
    <ligand>
        <name>S-adenosyl-L-methionine</name>
        <dbReference type="ChEBI" id="CHEBI:59789"/>
    </ligand>
</feature>
<name>A0A846TQ44_9MICC</name>
<dbReference type="SUPFAM" id="SSF50249">
    <property type="entry name" value="Nucleic acid-binding proteins"/>
    <property type="match status" value="1"/>
</dbReference>
<dbReference type="InterPro" id="IPR030390">
    <property type="entry name" value="MeTrfase_TrmA_AS"/>
</dbReference>
<dbReference type="Pfam" id="PF01938">
    <property type="entry name" value="TRAM"/>
    <property type="match status" value="1"/>
</dbReference>
<evidence type="ECO:0000256" key="5">
    <source>
        <dbReference type="PROSITE-ProRule" id="PRU10015"/>
    </source>
</evidence>
<feature type="binding site" evidence="4">
    <location>
        <position position="332"/>
    </location>
    <ligand>
        <name>S-adenosyl-L-methionine</name>
        <dbReference type="ChEBI" id="CHEBI:59789"/>
    </ligand>
</feature>
<reference evidence="8 9" key="1">
    <citation type="submission" date="2020-02" db="EMBL/GenBank/DDBJ databases">
        <authorList>
            <person name="Sun Q."/>
        </authorList>
    </citation>
    <scope>NUCLEOTIDE SEQUENCE [LARGE SCALE GENOMIC DNA]</scope>
    <source>
        <strain evidence="8 9">YIM 13062</strain>
    </source>
</reference>
<keyword evidence="1 4" id="KW-0489">Methyltransferase</keyword>
<dbReference type="PROSITE" id="PS51687">
    <property type="entry name" value="SAM_MT_RNA_M5U"/>
    <property type="match status" value="1"/>
</dbReference>
<dbReference type="GO" id="GO:0070041">
    <property type="term" value="F:rRNA (uridine-C5-)-methyltransferase activity"/>
    <property type="evidence" value="ECO:0007669"/>
    <property type="project" value="TreeGrafter"/>
</dbReference>
<organism evidence="8 9">
    <name type="scientific">Kocuria subflava</name>
    <dbReference type="NCBI Taxonomy" id="1736139"/>
    <lineage>
        <taxon>Bacteria</taxon>
        <taxon>Bacillati</taxon>
        <taxon>Actinomycetota</taxon>
        <taxon>Actinomycetes</taxon>
        <taxon>Micrococcales</taxon>
        <taxon>Micrococcaceae</taxon>
        <taxon>Kocuria</taxon>
    </lineage>
</organism>
<feature type="active site" description="Nucleophile" evidence="4">
    <location>
        <position position="446"/>
    </location>
</feature>
<dbReference type="InterPro" id="IPR002792">
    <property type="entry name" value="TRAM_dom"/>
</dbReference>
<feature type="binding site" evidence="4">
    <location>
        <position position="419"/>
    </location>
    <ligand>
        <name>S-adenosyl-L-methionine</name>
        <dbReference type="ChEBI" id="CHEBI:59789"/>
    </ligand>
</feature>
<protein>
    <submittedName>
        <fullName evidence="8">Class I SAM-dependent RNA methyltransferase</fullName>
    </submittedName>
</protein>
<dbReference type="PANTHER" id="PTHR11061:SF30">
    <property type="entry name" value="TRNA (URACIL(54)-C(5))-METHYLTRANSFERASE"/>
    <property type="match status" value="1"/>
</dbReference>